<evidence type="ECO:0000313" key="2">
    <source>
        <dbReference type="EMBL" id="SEO90188.1"/>
    </source>
</evidence>
<dbReference type="Pfam" id="PF07812">
    <property type="entry name" value="TfuA"/>
    <property type="match status" value="1"/>
</dbReference>
<gene>
    <name evidence="2" type="ORF">SAMN04489732_102619</name>
</gene>
<dbReference type="InterPro" id="IPR012924">
    <property type="entry name" value="TfuA_core"/>
</dbReference>
<reference evidence="2 3" key="1">
    <citation type="submission" date="2016-10" db="EMBL/GenBank/DDBJ databases">
        <authorList>
            <person name="de Groot N.N."/>
        </authorList>
    </citation>
    <scope>NUCLEOTIDE SEQUENCE [LARGE SCALE GENOMIC DNA]</scope>
    <source>
        <strain evidence="2 3">DSM 44993</strain>
    </source>
</reference>
<organism evidence="2 3">
    <name type="scientific">Amycolatopsis saalfeldensis</name>
    <dbReference type="NCBI Taxonomy" id="394193"/>
    <lineage>
        <taxon>Bacteria</taxon>
        <taxon>Bacillati</taxon>
        <taxon>Actinomycetota</taxon>
        <taxon>Actinomycetes</taxon>
        <taxon>Pseudonocardiales</taxon>
        <taxon>Pseudonocardiaceae</taxon>
        <taxon>Amycolatopsis</taxon>
    </lineage>
</organism>
<dbReference type="EMBL" id="FOEF01000002">
    <property type="protein sequence ID" value="SEO90188.1"/>
    <property type="molecule type" value="Genomic_DNA"/>
</dbReference>
<accession>A0A1H8TI51</accession>
<feature type="domain" description="TfuA-like core" evidence="1">
    <location>
        <begin position="49"/>
        <end position="167"/>
    </location>
</feature>
<dbReference type="STRING" id="394193.SAMN04489732_102619"/>
<evidence type="ECO:0000259" key="1">
    <source>
        <dbReference type="Pfam" id="PF07812"/>
    </source>
</evidence>
<name>A0A1H8TI51_9PSEU</name>
<evidence type="ECO:0000313" key="3">
    <source>
        <dbReference type="Proteomes" id="UP000198582"/>
    </source>
</evidence>
<keyword evidence="3" id="KW-1185">Reference proteome</keyword>
<sequence length="454" mass="49470">MTVHVFAGPTVTPERITGLLPGAEVHPPVQHGDLLRLPACGGDTVLLVDGFFLQAPAVRHKEILHLIHSGVRVAGTSSMGALRAAELHRFGMIGLGQVFRWYAEGTVTADDEVAVSHLTEEDGYRQLSDALVALRYGLERATGTAITAAERDALLAEVAALPFARRSWRTLWRITGHTPLADAAARVRAYLADHPQDADVKLLDAELALRWVLDNPVPPASAGERPSTLDTVYLADWRWEHTPVPAGDRRTSDHLALGFLQLFLPAYPRLNRYTALARIGGDADGALAAARAAGLIGEEDEPSPGMREWLTDEELATTSGRELVLTALVRSFRTEPGVRTTHTLPDLVSSAEPLLRLARKCAATAGAMNDARRQRHPEFQVEHVRTDLVEQFFSARWQCADLETACWDRGLTGLGQLHELGRYYLLFGRSGRAPEQALAAVTVGAATDHGEESR</sequence>
<dbReference type="OrthoDB" id="118811at2"/>
<dbReference type="AlphaFoldDB" id="A0A1H8TI51"/>
<dbReference type="RefSeq" id="WP_091614392.1">
    <property type="nucleotide sequence ID" value="NZ_FOEF01000002.1"/>
</dbReference>
<proteinExistence type="predicted"/>
<dbReference type="Proteomes" id="UP000198582">
    <property type="component" value="Unassembled WGS sequence"/>
</dbReference>
<protein>
    <recommendedName>
        <fullName evidence="1">TfuA-like core domain-containing protein</fullName>
    </recommendedName>
</protein>